<evidence type="ECO:0000313" key="4">
    <source>
        <dbReference type="Proteomes" id="UP001359886"/>
    </source>
</evidence>
<feature type="region of interest" description="Disordered" evidence="1">
    <location>
        <begin position="48"/>
        <end position="73"/>
    </location>
</feature>
<dbReference type="AlphaFoldDB" id="A0AAW9RHV3"/>
<evidence type="ECO:0000313" key="3">
    <source>
        <dbReference type="EMBL" id="MEJ8567261.1"/>
    </source>
</evidence>
<sequence>MLPEMFNAVLHSGLSVGLASFALVYGLLRTGHLRSPEDLGRFHHEVDEFSQKRKQGKKAARKNGSGKSGTGKISPAHEKWLEFGGGFYGVVALITFVRIEVSEVTDWLFRSGSPFDVLARLDIGLLVNVIIQSIMNFVAAITWPVYWLGELRGQSALLWLITAYAGYWLGIRLAALAIRRRPPAA</sequence>
<protein>
    <submittedName>
        <fullName evidence="3">Uncharacterized protein</fullName>
    </submittedName>
</protein>
<feature type="transmembrane region" description="Helical" evidence="2">
    <location>
        <begin position="125"/>
        <end position="146"/>
    </location>
</feature>
<feature type="compositionally biased region" description="Basic residues" evidence="1">
    <location>
        <begin position="52"/>
        <end position="61"/>
    </location>
</feature>
<reference evidence="3 4" key="1">
    <citation type="submission" date="2024-02" db="EMBL/GenBank/DDBJ databases">
        <title>A novel Wenzhouxiangellaceae bacterium, isolated from coastal sediments.</title>
        <authorList>
            <person name="Du Z.-J."/>
            <person name="Ye Y.-Q."/>
            <person name="Zhang X.-Y."/>
        </authorList>
    </citation>
    <scope>NUCLEOTIDE SEQUENCE [LARGE SCALE GENOMIC DNA]</scope>
    <source>
        <strain evidence="3 4">CH-27</strain>
    </source>
</reference>
<gene>
    <name evidence="3" type="ORF">V3330_06445</name>
</gene>
<dbReference type="Proteomes" id="UP001359886">
    <property type="component" value="Unassembled WGS sequence"/>
</dbReference>
<organism evidence="3 4">
    <name type="scientific">Elongatibacter sediminis</name>
    <dbReference type="NCBI Taxonomy" id="3119006"/>
    <lineage>
        <taxon>Bacteria</taxon>
        <taxon>Pseudomonadati</taxon>
        <taxon>Pseudomonadota</taxon>
        <taxon>Gammaproteobacteria</taxon>
        <taxon>Chromatiales</taxon>
        <taxon>Wenzhouxiangellaceae</taxon>
        <taxon>Elongatibacter</taxon>
    </lineage>
</organism>
<keyword evidence="2" id="KW-0812">Transmembrane</keyword>
<proteinExistence type="predicted"/>
<evidence type="ECO:0000256" key="1">
    <source>
        <dbReference type="SAM" id="MobiDB-lite"/>
    </source>
</evidence>
<comment type="caution">
    <text evidence="3">The sequence shown here is derived from an EMBL/GenBank/DDBJ whole genome shotgun (WGS) entry which is preliminary data.</text>
</comment>
<feature type="transmembrane region" description="Helical" evidence="2">
    <location>
        <begin position="6"/>
        <end position="28"/>
    </location>
</feature>
<dbReference type="EMBL" id="JAZHOG010000003">
    <property type="protein sequence ID" value="MEJ8567261.1"/>
    <property type="molecule type" value="Genomic_DNA"/>
</dbReference>
<keyword evidence="2" id="KW-1133">Transmembrane helix</keyword>
<keyword evidence="4" id="KW-1185">Reference proteome</keyword>
<dbReference type="RefSeq" id="WP_354694574.1">
    <property type="nucleotide sequence ID" value="NZ_JAZHOG010000003.1"/>
</dbReference>
<keyword evidence="2" id="KW-0472">Membrane</keyword>
<evidence type="ECO:0000256" key="2">
    <source>
        <dbReference type="SAM" id="Phobius"/>
    </source>
</evidence>
<name>A0AAW9RHV3_9GAMM</name>
<feature type="transmembrane region" description="Helical" evidence="2">
    <location>
        <begin position="158"/>
        <end position="178"/>
    </location>
</feature>
<accession>A0AAW9RHV3</accession>